<proteinExistence type="predicted"/>
<dbReference type="Proteomes" id="UP000015106">
    <property type="component" value="Chromosome 5"/>
</dbReference>
<dbReference type="AlphaFoldDB" id="A0A8R7QLX7"/>
<dbReference type="Gramene" id="TuG1812G0500005370.01.T01">
    <property type="protein sequence ID" value="TuG1812G0500005370.01.T01"/>
    <property type="gene ID" value="TuG1812G0500005370.01"/>
</dbReference>
<evidence type="ECO:0000313" key="1">
    <source>
        <dbReference type="EnsemblPlants" id="TuG1812G0500005370.01.T01"/>
    </source>
</evidence>
<protein>
    <submittedName>
        <fullName evidence="1">Uncharacterized protein</fullName>
    </submittedName>
</protein>
<reference evidence="1" key="2">
    <citation type="submission" date="2018-03" db="EMBL/GenBank/DDBJ databases">
        <title>The Triticum urartu genome reveals the dynamic nature of wheat genome evolution.</title>
        <authorList>
            <person name="Ling H."/>
            <person name="Ma B."/>
            <person name="Shi X."/>
            <person name="Liu H."/>
            <person name="Dong L."/>
            <person name="Sun H."/>
            <person name="Cao Y."/>
            <person name="Gao Q."/>
            <person name="Zheng S."/>
            <person name="Li Y."/>
            <person name="Yu Y."/>
            <person name="Du H."/>
            <person name="Qi M."/>
            <person name="Li Y."/>
            <person name="Yu H."/>
            <person name="Cui Y."/>
            <person name="Wang N."/>
            <person name="Chen C."/>
            <person name="Wu H."/>
            <person name="Zhao Y."/>
            <person name="Zhang J."/>
            <person name="Li Y."/>
            <person name="Zhou W."/>
            <person name="Zhang B."/>
            <person name="Hu W."/>
            <person name="Eijk M."/>
            <person name="Tang J."/>
            <person name="Witsenboer H."/>
            <person name="Zhao S."/>
            <person name="Li Z."/>
            <person name="Zhang A."/>
            <person name="Wang D."/>
            <person name="Liang C."/>
        </authorList>
    </citation>
    <scope>NUCLEOTIDE SEQUENCE [LARGE SCALE GENOMIC DNA]</scope>
    <source>
        <strain evidence="1">cv. G1812</strain>
    </source>
</reference>
<reference evidence="2" key="1">
    <citation type="journal article" date="2013" name="Nature">
        <title>Draft genome of the wheat A-genome progenitor Triticum urartu.</title>
        <authorList>
            <person name="Ling H.Q."/>
            <person name="Zhao S."/>
            <person name="Liu D."/>
            <person name="Wang J."/>
            <person name="Sun H."/>
            <person name="Zhang C."/>
            <person name="Fan H."/>
            <person name="Li D."/>
            <person name="Dong L."/>
            <person name="Tao Y."/>
            <person name="Gao C."/>
            <person name="Wu H."/>
            <person name="Li Y."/>
            <person name="Cui Y."/>
            <person name="Guo X."/>
            <person name="Zheng S."/>
            <person name="Wang B."/>
            <person name="Yu K."/>
            <person name="Liang Q."/>
            <person name="Yang W."/>
            <person name="Lou X."/>
            <person name="Chen J."/>
            <person name="Feng M."/>
            <person name="Jian J."/>
            <person name="Zhang X."/>
            <person name="Luo G."/>
            <person name="Jiang Y."/>
            <person name="Liu J."/>
            <person name="Wang Z."/>
            <person name="Sha Y."/>
            <person name="Zhang B."/>
            <person name="Wu H."/>
            <person name="Tang D."/>
            <person name="Shen Q."/>
            <person name="Xue P."/>
            <person name="Zou S."/>
            <person name="Wang X."/>
            <person name="Liu X."/>
            <person name="Wang F."/>
            <person name="Yang Y."/>
            <person name="An X."/>
            <person name="Dong Z."/>
            <person name="Zhang K."/>
            <person name="Zhang X."/>
            <person name="Luo M.C."/>
            <person name="Dvorak J."/>
            <person name="Tong Y."/>
            <person name="Wang J."/>
            <person name="Yang H."/>
            <person name="Li Z."/>
            <person name="Wang D."/>
            <person name="Zhang A."/>
            <person name="Wang J."/>
        </authorList>
    </citation>
    <scope>NUCLEOTIDE SEQUENCE</scope>
    <source>
        <strain evidence="2">cv. G1812</strain>
    </source>
</reference>
<evidence type="ECO:0000313" key="2">
    <source>
        <dbReference type="Proteomes" id="UP000015106"/>
    </source>
</evidence>
<accession>A0A8R7QLX7</accession>
<organism evidence="1 2">
    <name type="scientific">Triticum urartu</name>
    <name type="common">Red wild einkorn</name>
    <name type="synonym">Crithodium urartu</name>
    <dbReference type="NCBI Taxonomy" id="4572"/>
    <lineage>
        <taxon>Eukaryota</taxon>
        <taxon>Viridiplantae</taxon>
        <taxon>Streptophyta</taxon>
        <taxon>Embryophyta</taxon>
        <taxon>Tracheophyta</taxon>
        <taxon>Spermatophyta</taxon>
        <taxon>Magnoliopsida</taxon>
        <taxon>Liliopsida</taxon>
        <taxon>Poales</taxon>
        <taxon>Poaceae</taxon>
        <taxon>BOP clade</taxon>
        <taxon>Pooideae</taxon>
        <taxon>Triticodae</taxon>
        <taxon>Triticeae</taxon>
        <taxon>Triticinae</taxon>
        <taxon>Triticum</taxon>
    </lineage>
</organism>
<name>A0A8R7QLX7_TRIUA</name>
<keyword evidence="2" id="KW-1185">Reference proteome</keyword>
<sequence>MMSKQHFRGFVHTPKQEASTYTSSRTCFFYFPSLQVRSFASHFKEYLLPTPPFYCQQKVLPATSTDQGIVAHPQVVQIERWRTEGSSADGLGGWILQKMEEGGVDGEERVEEERGREKSLQRFCAMCSHTLGCVGYDWEKRESGHVHDQIVSFLF</sequence>
<dbReference type="EnsemblPlants" id="TuG1812G0500005370.01.T01">
    <property type="protein sequence ID" value="TuG1812G0500005370.01.T01"/>
    <property type="gene ID" value="TuG1812G0500005370.01"/>
</dbReference>
<reference evidence="1" key="3">
    <citation type="submission" date="2022-06" db="UniProtKB">
        <authorList>
            <consortium name="EnsemblPlants"/>
        </authorList>
    </citation>
    <scope>IDENTIFICATION</scope>
</reference>